<proteinExistence type="predicted"/>
<name>A0A926F670_9FIRM</name>
<dbReference type="Proteomes" id="UP000647416">
    <property type="component" value="Unassembled WGS sequence"/>
</dbReference>
<reference evidence="1" key="1">
    <citation type="submission" date="2020-08" db="EMBL/GenBank/DDBJ databases">
        <title>Genome public.</title>
        <authorList>
            <person name="Liu C."/>
            <person name="Sun Q."/>
        </authorList>
    </citation>
    <scope>NUCLEOTIDE SEQUENCE</scope>
    <source>
        <strain evidence="1">NSJ-50</strain>
    </source>
</reference>
<dbReference type="RefSeq" id="WP_262431976.1">
    <property type="nucleotide sequence ID" value="NZ_JACRTE010000006.1"/>
</dbReference>
<protein>
    <submittedName>
        <fullName evidence="1">Uncharacterized protein</fullName>
    </submittedName>
</protein>
<comment type="caution">
    <text evidence="1">The sequence shown here is derived from an EMBL/GenBank/DDBJ whole genome shotgun (WGS) entry which is preliminary data.</text>
</comment>
<accession>A0A926F670</accession>
<evidence type="ECO:0000313" key="1">
    <source>
        <dbReference type="EMBL" id="MBC8596508.1"/>
    </source>
</evidence>
<sequence>MGRRRKDYHEIIYRYDIVSETQYDRELCCNFHFYGIVLYEDGVETGRMERISSDIDFVNEIIEMMKKLKIGGERFYLFAAKYIVRHSNMYAWQ</sequence>
<keyword evidence="2" id="KW-1185">Reference proteome</keyword>
<gene>
    <name evidence="1" type="ORF">H8706_06455</name>
</gene>
<dbReference type="AlphaFoldDB" id="A0A926F670"/>
<evidence type="ECO:0000313" key="2">
    <source>
        <dbReference type="Proteomes" id="UP000647416"/>
    </source>
</evidence>
<organism evidence="1 2">
    <name type="scientific">Qingrenia yutianensis</name>
    <dbReference type="NCBI Taxonomy" id="2763676"/>
    <lineage>
        <taxon>Bacteria</taxon>
        <taxon>Bacillati</taxon>
        <taxon>Bacillota</taxon>
        <taxon>Clostridia</taxon>
        <taxon>Eubacteriales</taxon>
        <taxon>Oscillospiraceae</taxon>
        <taxon>Qingrenia</taxon>
    </lineage>
</organism>
<dbReference type="EMBL" id="JACRTE010000006">
    <property type="protein sequence ID" value="MBC8596508.1"/>
    <property type="molecule type" value="Genomic_DNA"/>
</dbReference>